<evidence type="ECO:0000313" key="2">
    <source>
        <dbReference type="Proteomes" id="UP000326837"/>
    </source>
</evidence>
<accession>A0A5K7XMR5</accession>
<gene>
    <name evidence="1" type="ORF">PLANPX_5788</name>
</gene>
<name>A0A5K7XMR5_9BACT</name>
<dbReference type="EMBL" id="AP021861">
    <property type="protein sequence ID" value="BBO36176.1"/>
    <property type="molecule type" value="Genomic_DNA"/>
</dbReference>
<reference evidence="2" key="1">
    <citation type="submission" date="2019-10" db="EMBL/GenBank/DDBJ databases">
        <title>Lacipirellula parvula gen. nov., sp. nov., representing a lineage of planctomycetes widespread in freshwater anoxic habitats, and description of the family Lacipirellulaceae.</title>
        <authorList>
            <person name="Dedysh S.N."/>
            <person name="Kulichevskaya I.S."/>
            <person name="Beletsky A.V."/>
            <person name="Rakitin A.L."/>
            <person name="Mardanov A.V."/>
            <person name="Ivanova A.A."/>
            <person name="Saltykova V.X."/>
            <person name="Rijpstra W.I.C."/>
            <person name="Sinninghe Damste J.S."/>
            <person name="Ravin N.V."/>
        </authorList>
    </citation>
    <scope>NUCLEOTIDE SEQUENCE [LARGE SCALE GENOMIC DNA]</scope>
    <source>
        <strain evidence="2">PX69</strain>
    </source>
</reference>
<dbReference type="AlphaFoldDB" id="A0A5K7XMR5"/>
<dbReference type="Proteomes" id="UP000326837">
    <property type="component" value="Chromosome"/>
</dbReference>
<sequence>MGIACVLHSSFGLRHSLIGLAEHSLPPYSPNHLPSQSLGSRFASRIFRIKSTVVSKRADSVSWVDLVAARGCAS</sequence>
<protein>
    <submittedName>
        <fullName evidence="1">Uncharacterized protein</fullName>
    </submittedName>
</protein>
<keyword evidence="2" id="KW-1185">Reference proteome</keyword>
<organism evidence="1 2">
    <name type="scientific">Lacipirellula parvula</name>
    <dbReference type="NCBI Taxonomy" id="2650471"/>
    <lineage>
        <taxon>Bacteria</taxon>
        <taxon>Pseudomonadati</taxon>
        <taxon>Planctomycetota</taxon>
        <taxon>Planctomycetia</taxon>
        <taxon>Pirellulales</taxon>
        <taxon>Lacipirellulaceae</taxon>
        <taxon>Lacipirellula</taxon>
    </lineage>
</organism>
<evidence type="ECO:0000313" key="1">
    <source>
        <dbReference type="EMBL" id="BBO36176.1"/>
    </source>
</evidence>
<dbReference type="KEGG" id="lpav:PLANPX_5788"/>
<proteinExistence type="predicted"/>